<dbReference type="InterPro" id="IPR016024">
    <property type="entry name" value="ARM-type_fold"/>
</dbReference>
<dbReference type="PANTHER" id="PTHR13366">
    <property type="entry name" value="MALARIA ANTIGEN-RELATED"/>
    <property type="match status" value="1"/>
</dbReference>
<dbReference type="Pfam" id="PF13251">
    <property type="entry name" value="DUF4042"/>
    <property type="match status" value="1"/>
</dbReference>
<accession>A0A8J2WS65</accession>
<dbReference type="OrthoDB" id="66533at2759"/>
<feature type="region of interest" description="Disordered" evidence="2">
    <location>
        <begin position="289"/>
        <end position="315"/>
    </location>
</feature>
<dbReference type="InterPro" id="IPR052107">
    <property type="entry name" value="HEAT6"/>
</dbReference>
<dbReference type="Gene3D" id="1.25.10.10">
    <property type="entry name" value="Leucine-rich Repeat Variant"/>
    <property type="match status" value="2"/>
</dbReference>
<proteinExistence type="predicted"/>
<dbReference type="InterPro" id="IPR011989">
    <property type="entry name" value="ARM-like"/>
</dbReference>
<evidence type="ECO:0000256" key="1">
    <source>
        <dbReference type="ARBA" id="ARBA00015263"/>
    </source>
</evidence>
<dbReference type="PANTHER" id="PTHR13366:SF0">
    <property type="entry name" value="HEAT REPEAT-CONTAINING PROTEIN 6"/>
    <property type="match status" value="1"/>
</dbReference>
<dbReference type="EMBL" id="CAKKLH010000292">
    <property type="protein sequence ID" value="CAH0109466.1"/>
    <property type="molecule type" value="Genomic_DNA"/>
</dbReference>
<dbReference type="Proteomes" id="UP000789390">
    <property type="component" value="Unassembled WGS sequence"/>
</dbReference>
<evidence type="ECO:0000313" key="4">
    <source>
        <dbReference type="EMBL" id="CAH0109466.1"/>
    </source>
</evidence>
<dbReference type="SUPFAM" id="SSF48371">
    <property type="entry name" value="ARM repeat"/>
    <property type="match status" value="2"/>
</dbReference>
<evidence type="ECO:0000256" key="2">
    <source>
        <dbReference type="SAM" id="MobiDB-lite"/>
    </source>
</evidence>
<evidence type="ECO:0000313" key="5">
    <source>
        <dbReference type="Proteomes" id="UP000789390"/>
    </source>
</evidence>
<comment type="caution">
    <text evidence="4">The sequence shown here is derived from an EMBL/GenBank/DDBJ whole genome shotgun (WGS) entry which is preliminary data.</text>
</comment>
<evidence type="ECO:0000259" key="3">
    <source>
        <dbReference type="Pfam" id="PF13251"/>
    </source>
</evidence>
<feature type="region of interest" description="Disordered" evidence="2">
    <location>
        <begin position="328"/>
        <end position="347"/>
    </location>
</feature>
<dbReference type="InterPro" id="IPR025283">
    <property type="entry name" value="DUF4042"/>
</dbReference>
<keyword evidence="5" id="KW-1185">Reference proteome</keyword>
<feature type="domain" description="DUF4042" evidence="3">
    <location>
        <begin position="358"/>
        <end position="536"/>
    </location>
</feature>
<organism evidence="4 5">
    <name type="scientific">Daphnia galeata</name>
    <dbReference type="NCBI Taxonomy" id="27404"/>
    <lineage>
        <taxon>Eukaryota</taxon>
        <taxon>Metazoa</taxon>
        <taxon>Ecdysozoa</taxon>
        <taxon>Arthropoda</taxon>
        <taxon>Crustacea</taxon>
        <taxon>Branchiopoda</taxon>
        <taxon>Diplostraca</taxon>
        <taxon>Cladocera</taxon>
        <taxon>Anomopoda</taxon>
        <taxon>Daphniidae</taxon>
        <taxon>Daphnia</taxon>
    </lineage>
</organism>
<gene>
    <name evidence="4" type="ORF">DGAL_LOCUS12944</name>
</gene>
<name>A0A8J2WS65_9CRUS</name>
<sequence>MALSQIKSDGNYLNEVHEKLKLLLNKKNADPDEITNLLDNLIALFFDLKRRELEPSVNVQDAVILVSDVLRIVKQDESFKVAKTCQIWEQVLQLPNVNLTNQVSEQLIDWIVEVLKHENHLILTDILSCLAVAVNFKEVKQTKGLEKVLGSSGLIVNKLKEEQEINNLTVLILKILCNFTHCSGEKDWTSVSKDVIDTCIIQFIKMLEQNLNSDPINLNLLKVLILCFYGLENTFVRFTSSTVAHLESIFGLARYYMLFGIAGQPIKYIPIHPSSLPFVDLPLKLDQTKNPKVRKKRPPSKVQSKNRDSNSEEIGIEVHFQTKNKSWTKNNIPISSSDSELSDSDMQSHQRLKEAQSKVRSNALKMLSAAFKFCEQRSVMGYWSAFLPDSSQGQVYRHSLVTPILKDSSVKVRCSALVALSSLLQTIQPTLAMAAYQENRTGAFIPLSQTLAETVIAVQRSLILSVSAEQSASALIQIFKCLAVAATVFPYEKLPIELVSKTVQVCTPFLENKDPDVKVACLSVLRILFCTRSTNSNIVQMFNDEKKGKCWLLEHCLALIDGQSGFPLTLECLLVIGEVARSNIRVAQSYLQHIVQSVCRKLLTDQDSGIQIRCAKALALVGASILQEMEKEDNDQFISRDEAIQLWIYIIRYGLADVLQAPSIPPLKAEACAALATVGSQIFECLPRELRILFVTLALGCSVDADAGVRAASIRTLGFAVTFNTLNDDASFLLDSSEKILPLLLDSNLLVALNASWALGNLADTLDKDKNSLLEEMPRDFLSNLIQAAVNASQGPMKVRCNGIRALGIFVKIVTNVPTQGSETAILLEKAISVVAKQATTGNFMKNRWNACYACGNILQNITLLTAFSHWMDKLLDSLLVVFRSCPNFKVRISAANAVLNLKHRELLSNNYIKIWYTLLDSLANSENIDDFSEFQHHETMCRQICNAMCKLMTLMTKDDLSQLQEAVMKYYDVCSSHFGKFLKSLLPEQLEQVIEASNHIRQLGQPIGSLTLSQNSAVELFTELLVESSSNFYPLISPPQEKRCVRVSSGIP</sequence>
<reference evidence="4" key="1">
    <citation type="submission" date="2021-11" db="EMBL/GenBank/DDBJ databases">
        <authorList>
            <person name="Schell T."/>
        </authorList>
    </citation>
    <scope>NUCLEOTIDE SEQUENCE</scope>
    <source>
        <strain evidence="4">M5</strain>
    </source>
</reference>
<protein>
    <recommendedName>
        <fullName evidence="1">HEAT repeat-containing protein 6</fullName>
    </recommendedName>
</protein>
<feature type="compositionally biased region" description="Low complexity" evidence="2">
    <location>
        <begin position="335"/>
        <end position="345"/>
    </location>
</feature>
<dbReference type="AlphaFoldDB" id="A0A8J2WS65"/>